<gene>
    <name evidence="1" type="ORF">FD51_GL001006</name>
</gene>
<protein>
    <submittedName>
        <fullName evidence="1">Transcriptional regulator</fullName>
    </submittedName>
</protein>
<sequence length="348" mass="40006">MSSQERIVTILLRLLRGDVLTKQDLMAEFGKDESAIRRDIAAIRRLFDRELDEPDAFAKMPAGHYRLQSDLRAQGTKLTDGQLMAVGLILTASRGLATDEMKSLLHQLMPTGPDHKGSVAVMRNPIFEYRGVPKMPLSDRLERLSQAIVNHELISFDFTYHGEQHHFDHKLPTGLFFGDLFFYLIVDGSDEQFENPDHGKFAKFRLDAISNLKFYGHHPTHNHDDRFQGGRLQVHTWYPYLGKPINLEIEYAYDPAYVTDRFPQAKVDPKPIRVDPDNTNPYARRVYHIEIAVNDGFGIRMWLLGQGGLVKILAPKYLRDYVVWVFATSLKERYGISDLSHYNLSDDM</sequence>
<dbReference type="EMBL" id="AZCT01000015">
    <property type="protein sequence ID" value="KRK11716.1"/>
    <property type="molecule type" value="Genomic_DNA"/>
</dbReference>
<proteinExistence type="predicted"/>
<accession>A0A0R1EX80</accession>
<organism evidence="1 2">
    <name type="scientific">Lacticaseibacillus zeae DSM 20178 = KCTC 3804</name>
    <dbReference type="NCBI Taxonomy" id="1423816"/>
    <lineage>
        <taxon>Bacteria</taxon>
        <taxon>Bacillati</taxon>
        <taxon>Bacillota</taxon>
        <taxon>Bacilli</taxon>
        <taxon>Lactobacillales</taxon>
        <taxon>Lactobacillaceae</taxon>
        <taxon>Lacticaseibacillus</taxon>
    </lineage>
</organism>
<dbReference type="Proteomes" id="UP000051984">
    <property type="component" value="Unassembled WGS sequence"/>
</dbReference>
<dbReference type="PANTHER" id="PTHR34580:SF1">
    <property type="entry name" value="PROTEIN PAFC"/>
    <property type="match status" value="1"/>
</dbReference>
<dbReference type="PANTHER" id="PTHR34580">
    <property type="match status" value="1"/>
</dbReference>
<dbReference type="PATRIC" id="fig|1423816.3.peg.1041"/>
<dbReference type="InterPro" id="IPR051534">
    <property type="entry name" value="CBASS_pafABC_assoc_protein"/>
</dbReference>
<comment type="caution">
    <text evidence="1">The sequence shown here is derived from an EMBL/GenBank/DDBJ whole genome shotgun (WGS) entry which is preliminary data.</text>
</comment>
<dbReference type="eggNOG" id="COG2378">
    <property type="taxonomic scope" value="Bacteria"/>
</dbReference>
<evidence type="ECO:0000313" key="1">
    <source>
        <dbReference type="EMBL" id="KRK11716.1"/>
    </source>
</evidence>
<dbReference type="RefSeq" id="WP_010492651.1">
    <property type="nucleotide sequence ID" value="NZ_AZCT01000015.1"/>
</dbReference>
<evidence type="ECO:0000313" key="2">
    <source>
        <dbReference type="Proteomes" id="UP000051984"/>
    </source>
</evidence>
<dbReference type="AlphaFoldDB" id="A0A0R1EX80"/>
<name>A0A0R1EX80_LACZE</name>
<reference evidence="1 2" key="1">
    <citation type="journal article" date="2015" name="Genome Announc.">
        <title>Expanding the biotechnology potential of lactobacilli through comparative genomics of 213 strains and associated genera.</title>
        <authorList>
            <person name="Sun Z."/>
            <person name="Harris H.M."/>
            <person name="McCann A."/>
            <person name="Guo C."/>
            <person name="Argimon S."/>
            <person name="Zhang W."/>
            <person name="Yang X."/>
            <person name="Jeffery I.B."/>
            <person name="Cooney J.C."/>
            <person name="Kagawa T.F."/>
            <person name="Liu W."/>
            <person name="Song Y."/>
            <person name="Salvetti E."/>
            <person name="Wrobel A."/>
            <person name="Rasinkangas P."/>
            <person name="Parkhill J."/>
            <person name="Rea M.C."/>
            <person name="O'Sullivan O."/>
            <person name="Ritari J."/>
            <person name="Douillard F.P."/>
            <person name="Paul Ross R."/>
            <person name="Yang R."/>
            <person name="Briner A.E."/>
            <person name="Felis G.E."/>
            <person name="de Vos W.M."/>
            <person name="Barrangou R."/>
            <person name="Klaenhammer T.R."/>
            <person name="Caufield P.W."/>
            <person name="Cui Y."/>
            <person name="Zhang H."/>
            <person name="O'Toole P.W."/>
        </authorList>
    </citation>
    <scope>NUCLEOTIDE SEQUENCE [LARGE SCALE GENOMIC DNA]</scope>
    <source>
        <strain evidence="1 2">DSM 20178</strain>
    </source>
</reference>